<evidence type="ECO:0000313" key="1">
    <source>
        <dbReference type="EMBL" id="MBE1603566.1"/>
    </source>
</evidence>
<proteinExistence type="predicted"/>
<gene>
    <name evidence="1" type="ORF">HEB94_000414</name>
</gene>
<evidence type="ECO:0000313" key="2">
    <source>
        <dbReference type="Proteomes" id="UP000638648"/>
    </source>
</evidence>
<organism evidence="1 2">
    <name type="scientific">Actinopolymorpha pittospori</name>
    <dbReference type="NCBI Taxonomy" id="648752"/>
    <lineage>
        <taxon>Bacteria</taxon>
        <taxon>Bacillati</taxon>
        <taxon>Actinomycetota</taxon>
        <taxon>Actinomycetes</taxon>
        <taxon>Propionibacteriales</taxon>
        <taxon>Actinopolymorphaceae</taxon>
        <taxon>Actinopolymorpha</taxon>
    </lineage>
</organism>
<dbReference type="RefSeq" id="WP_192748347.1">
    <property type="nucleotide sequence ID" value="NZ_BAABJL010000117.1"/>
</dbReference>
<dbReference type="AlphaFoldDB" id="A0A927MNN1"/>
<sequence length="103" mass="11319">MSVQKVEPSDAGGEAYDALVENAGDPQLAETMAPFKEQLIAAIVDLDQVPDGALFDAAMHSDGSGDKLLRRLWRDLYPDEPVPRGGNVFEGQYWRDDPEELCP</sequence>
<reference evidence="1" key="1">
    <citation type="submission" date="2020-10" db="EMBL/GenBank/DDBJ databases">
        <title>Sequencing the genomes of 1000 actinobacteria strains.</title>
        <authorList>
            <person name="Klenk H.-P."/>
        </authorList>
    </citation>
    <scope>NUCLEOTIDE SEQUENCE</scope>
    <source>
        <strain evidence="1">DSM 45354</strain>
    </source>
</reference>
<dbReference type="Proteomes" id="UP000638648">
    <property type="component" value="Unassembled WGS sequence"/>
</dbReference>
<keyword evidence="2" id="KW-1185">Reference proteome</keyword>
<name>A0A927MNN1_9ACTN</name>
<comment type="caution">
    <text evidence="1">The sequence shown here is derived from an EMBL/GenBank/DDBJ whole genome shotgun (WGS) entry which is preliminary data.</text>
</comment>
<accession>A0A927MNN1</accession>
<dbReference type="EMBL" id="JADBEM010000001">
    <property type="protein sequence ID" value="MBE1603566.1"/>
    <property type="molecule type" value="Genomic_DNA"/>
</dbReference>
<protein>
    <submittedName>
        <fullName evidence="1">Uncharacterized protein</fullName>
    </submittedName>
</protein>